<dbReference type="SUPFAM" id="SSF48371">
    <property type="entry name" value="ARM repeat"/>
    <property type="match status" value="2"/>
</dbReference>
<evidence type="ECO:0000256" key="1">
    <source>
        <dbReference type="ARBA" id="ARBA00004395"/>
    </source>
</evidence>
<evidence type="ECO:0000256" key="3">
    <source>
        <dbReference type="ARBA" id="ARBA00022927"/>
    </source>
</evidence>
<evidence type="ECO:0000256" key="5">
    <source>
        <dbReference type="ARBA" id="ARBA00023136"/>
    </source>
</evidence>
<organism evidence="12 13">
    <name type="scientific">Zasmidium cellare</name>
    <name type="common">Wine cellar mold</name>
    <name type="synonym">Racodium cellare</name>
    <dbReference type="NCBI Taxonomy" id="395010"/>
    <lineage>
        <taxon>Eukaryota</taxon>
        <taxon>Fungi</taxon>
        <taxon>Dikarya</taxon>
        <taxon>Ascomycota</taxon>
        <taxon>Pezizomycotina</taxon>
        <taxon>Dothideomycetes</taxon>
        <taxon>Dothideomycetidae</taxon>
        <taxon>Mycosphaerellales</taxon>
        <taxon>Mycosphaerellaceae</taxon>
        <taxon>Zasmidium</taxon>
    </lineage>
</organism>
<dbReference type="Pfam" id="PF04118">
    <property type="entry name" value="Dopey_N"/>
    <property type="match status" value="1"/>
</dbReference>
<dbReference type="InterPro" id="IPR056459">
    <property type="entry name" value="TPR_DOP1"/>
</dbReference>
<evidence type="ECO:0008006" key="14">
    <source>
        <dbReference type="Google" id="ProtNLM"/>
    </source>
</evidence>
<evidence type="ECO:0000256" key="6">
    <source>
        <dbReference type="ARBA" id="ARBA00046326"/>
    </source>
</evidence>
<evidence type="ECO:0000259" key="11">
    <source>
        <dbReference type="Pfam" id="PF24601"/>
    </source>
</evidence>
<accession>A0ABR0E7D3</accession>
<evidence type="ECO:0000259" key="10">
    <source>
        <dbReference type="Pfam" id="PF24598"/>
    </source>
</evidence>
<dbReference type="Pfam" id="PF24601">
    <property type="entry name" value="TPR_DOP1"/>
    <property type="match status" value="1"/>
</dbReference>
<evidence type="ECO:0000256" key="2">
    <source>
        <dbReference type="ARBA" id="ARBA00022448"/>
    </source>
</evidence>
<feature type="domain" description="DOP1-like middle TPR" evidence="9">
    <location>
        <begin position="390"/>
        <end position="594"/>
    </location>
</feature>
<feature type="region of interest" description="Disordered" evidence="7">
    <location>
        <begin position="360"/>
        <end position="382"/>
    </location>
</feature>
<feature type="compositionally biased region" description="Polar residues" evidence="7">
    <location>
        <begin position="365"/>
        <end position="380"/>
    </location>
</feature>
<gene>
    <name evidence="12" type="ORF">PRZ48_011769</name>
</gene>
<dbReference type="PANTHER" id="PTHR14042:SF24">
    <property type="entry name" value="PROTEIN DOPEY-1 HOMOLOG"/>
    <property type="match status" value="1"/>
</dbReference>
<comment type="similarity">
    <text evidence="6">Belongs to the DOP1 family.</text>
</comment>
<keyword evidence="4" id="KW-0333">Golgi apparatus</keyword>
<dbReference type="Pfam" id="PF24597">
    <property type="entry name" value="TPR_DOP1_M"/>
    <property type="match status" value="1"/>
</dbReference>
<feature type="compositionally biased region" description="Polar residues" evidence="7">
    <location>
        <begin position="1011"/>
        <end position="1026"/>
    </location>
</feature>
<feature type="domain" description="DOP1-like C-terminal" evidence="10">
    <location>
        <begin position="1325"/>
        <end position="1797"/>
    </location>
</feature>
<keyword evidence="5" id="KW-0472">Membrane</keyword>
<dbReference type="InterPro" id="IPR016024">
    <property type="entry name" value="ARM-type_fold"/>
</dbReference>
<feature type="region of interest" description="Disordered" evidence="7">
    <location>
        <begin position="8"/>
        <end position="31"/>
    </location>
</feature>
<dbReference type="Proteomes" id="UP001305779">
    <property type="component" value="Unassembled WGS sequence"/>
</dbReference>
<dbReference type="InterPro" id="IPR040314">
    <property type="entry name" value="DOP1"/>
</dbReference>
<evidence type="ECO:0000256" key="7">
    <source>
        <dbReference type="SAM" id="MobiDB-lite"/>
    </source>
</evidence>
<reference evidence="12 13" key="1">
    <citation type="journal article" date="2023" name="G3 (Bethesda)">
        <title>A chromosome-level genome assembly of Zasmidium syzygii isolated from banana leaves.</title>
        <authorList>
            <person name="van Westerhoven A.C."/>
            <person name="Mehrabi R."/>
            <person name="Talebi R."/>
            <person name="Steentjes M.B.F."/>
            <person name="Corcolon B."/>
            <person name="Chong P.A."/>
            <person name="Kema G.H.J."/>
            <person name="Seidl M.F."/>
        </authorList>
    </citation>
    <scope>NUCLEOTIDE SEQUENCE [LARGE SCALE GENOMIC DNA]</scope>
    <source>
        <strain evidence="12 13">P124</strain>
    </source>
</reference>
<dbReference type="InterPro" id="IPR056457">
    <property type="entry name" value="DOP1_C"/>
</dbReference>
<evidence type="ECO:0000259" key="9">
    <source>
        <dbReference type="Pfam" id="PF24597"/>
    </source>
</evidence>
<feature type="domain" description="DOP1 N-terminal" evidence="8">
    <location>
        <begin position="40"/>
        <end position="359"/>
    </location>
</feature>
<dbReference type="InterPro" id="IPR007249">
    <property type="entry name" value="DOP1_N"/>
</dbReference>
<keyword evidence="13" id="KW-1185">Reference proteome</keyword>
<evidence type="ECO:0000313" key="13">
    <source>
        <dbReference type="Proteomes" id="UP001305779"/>
    </source>
</evidence>
<keyword evidence="2" id="KW-0813">Transport</keyword>
<dbReference type="PANTHER" id="PTHR14042">
    <property type="entry name" value="DOPEY-RELATED"/>
    <property type="match status" value="1"/>
</dbReference>
<evidence type="ECO:0000256" key="4">
    <source>
        <dbReference type="ARBA" id="ARBA00023034"/>
    </source>
</evidence>
<sequence length="1822" mass="200986">MSLEAALREHGGISPTGSGRSSPVPRAARRTVEDGLYKADKTLKRYAATIERALASWEISPEEWADYIAFLARLLKAIQTHPKDAPFLPHSRSIATRLAQCLNPALPSGVHQKSLEVYTYIFSTFGNEYISGHLHEFLPGLSAVLSFASLSVRPALYDLFENHIVTLSPAQLRPALKSLILGLLPALEEETAEDFERAFKILRTFETTFVPDADSIDLTLDPDGYFWQCLFLAVITNPSRRQGALNFLVQRLPALSPKSGQADSGNKRPDLSKAAECVVSPEPGLLVRCFVCGLSDSQILIQRGFLDLLVSHLPLNSPVLQQLVGPGDLDRLVSAAILVLLRRDMSLNRRLWSWFLGPESKDHGNSSQPSSPILQRTSSGDGEPSVQLRYFSKFGQNSLQRCILKMLQEPAQVPWQKARPYRICLSLMDRWEIGGLLVPKVFLPAMKDLYTYSTISEPSDVAEVVRSASLFFDGVEASLIWECLISTLHETLQRGQPATNTLELFNWIINTFNVKDEEMLTTHIPQAMAYLISCLDISALESGTRSKIVGTLLTLLDFVPVRIFKTEHIENGSQPVAQWQAPAESVRASVLNFYRQTSHHGKSATALAGIQVAALLATRITLQLSLALQDLDAELFAHLATLVLALRSKTADGDCSDNADTSTTFGAAFKSRQTGIIPFQILQSIIALESSLPSRKTEGRDHSRRPLADIESEVTSQLWYYLSPERPKYHVEAAKAFWQLDGLISPNDAVTSSLISLSRGMPGGQEPVLTSAETARRFTILWDHSISTSVAKAGAGRRGSSISVLQESKQMARSQEVLEEPLLLTLDALNDPTDPAFEVVKSWLQGLSSLEQVFQILFKHVLVLSSAIKKRSADPARTCKERVLKLDYALSQLQNIISHGNSWTRRTLSRLLIFQDGRPDGTEGLLLLADTCVALLCSDFHTSKALNRRLIAILELLLSGPDAAELKKLDLDSTLLDHLMVCIAGDMESLQGGILRLAQLALKLRLVQPQTEQADSRQRGSISSKRPSIAPSMRPNSSASSLTLAPAPPHQLFRCLRMGFSSNRTRFHLDQWLAFLADILPMFADALFTNLLPLVECFCEQLIKVHQEIEQLSRKSTGADAVIPESVAMSLLEGLEMVLDRAYECLLSESAPEPTPKDSDTKTNFLTNVTTGVFKAEGPPSRTSKSNSRLTVILALQDSIRAALKMWLWASNPTDAFDFDSTNASTTAYVALRIRNKTRHLLEQIFSVEPLESLEVVVSHWSTSHNDGEASTALSLLHVMSVSRPKNVVPATLDALCSRTNPSAIPPARNSSLTIDLSPSATATFLSAYLDSTEDDAIDELWPDCVAFLRDVLANPLPYRQVLPHFLSIILLLAEKLNNTNFGEQRKMRRDLGDIFQRLLTATFTTLPSGYVADPGTDGLRNGELKGRHARLEQDMGLIPVLKRVMFKLDIILETQERMAYAINNITQSLLSPIFKSKAFPQNITQDVLTLVVQMTRKAPGAKPWKKELADAFNDPKLLASPPSLMSEGWFAVLHQWSLHDKERTPELLARLTPPASAGIMFGVGASAARLEADRRTQLNLRRLCVLLLASPEDTYVAHLRTIEEKISELFEASPSSSPSAAIKAELFMLCRALALSVSSVHMSPFWPIINDKLEAALTSLLPSSSNNNEFNNLSILQACKLLDLLVSLSPDEFQLHEWLYITDTIDAVYQPSDFSPVALSDQISETLGSATIDDNMLVTPTTPGGGAKGKRRPLLGEDLAVDKGDIQALPKEEFVRAVIRPFLSQLSMHSYEGVYSLEQTDGKVLREGLLEDLLDLGSVVE</sequence>
<feature type="region of interest" description="Disordered" evidence="7">
    <location>
        <begin position="1011"/>
        <end position="1043"/>
    </location>
</feature>
<evidence type="ECO:0000313" key="12">
    <source>
        <dbReference type="EMBL" id="KAK4497319.1"/>
    </source>
</evidence>
<proteinExistence type="inferred from homology"/>
<evidence type="ECO:0000259" key="8">
    <source>
        <dbReference type="Pfam" id="PF04118"/>
    </source>
</evidence>
<name>A0ABR0E7D3_ZASCE</name>
<comment type="caution">
    <text evidence="12">The sequence shown here is derived from an EMBL/GenBank/DDBJ whole genome shotgun (WGS) entry which is preliminary data.</text>
</comment>
<comment type="subcellular location">
    <subcellularLocation>
        <location evidence="1">Golgi apparatus membrane</location>
        <topology evidence="1">Peripheral membrane protein</topology>
    </subcellularLocation>
</comment>
<dbReference type="InterPro" id="IPR056458">
    <property type="entry name" value="TPR_DOP1_M"/>
</dbReference>
<protein>
    <recommendedName>
        <fullName evidence="14">Dopey N-terminal domain-containing protein</fullName>
    </recommendedName>
</protein>
<feature type="domain" description="DOP1-like TPR" evidence="11">
    <location>
        <begin position="987"/>
        <end position="1139"/>
    </location>
</feature>
<dbReference type="EMBL" id="JAXOVC010000009">
    <property type="protein sequence ID" value="KAK4497319.1"/>
    <property type="molecule type" value="Genomic_DNA"/>
</dbReference>
<keyword evidence="3" id="KW-0653">Protein transport</keyword>
<dbReference type="Pfam" id="PF24598">
    <property type="entry name" value="DOP1_C"/>
    <property type="match status" value="1"/>
</dbReference>